<evidence type="ECO:0000313" key="1">
    <source>
        <dbReference type="EMBL" id="UBF22656.1"/>
    </source>
</evidence>
<keyword evidence="2" id="KW-1185">Reference proteome</keyword>
<reference evidence="1" key="1">
    <citation type="submission" date="2021-05" db="EMBL/GenBank/DDBJ databases">
        <title>Diversity, taxonomy and evolution of archaeal viruses of the class Caudoviricetes.</title>
        <authorList>
            <person name="Liu Y."/>
            <person name="Demina T.A."/>
            <person name="Roux S."/>
            <person name="Aiewsakun P."/>
            <person name="Kazlauskas D."/>
            <person name="Simmonds P."/>
            <person name="Prangishvili D."/>
            <person name="Oksanen H.M."/>
            <person name="Krupovic M."/>
        </authorList>
    </citation>
    <scope>NUCLEOTIDE SEQUENCE</scope>
    <source>
        <strain evidence="1">HRTV-25/14</strain>
    </source>
</reference>
<gene>
    <name evidence="1" type="ORF">HRTV-25_gp75</name>
</gene>
<name>A0AAE8XZR6_9CAUD</name>
<dbReference type="EMBL" id="MZ334521">
    <property type="protein sequence ID" value="UBF22656.1"/>
    <property type="molecule type" value="Genomic_DNA"/>
</dbReference>
<accession>A0AAE8XZR6</accession>
<organism evidence="1 2">
    <name type="scientific">Halorubrum tailed virus 25</name>
    <dbReference type="NCBI Taxonomy" id="2878006"/>
    <lineage>
        <taxon>Viruses</taxon>
        <taxon>Duplodnaviria</taxon>
        <taxon>Heunggongvirae</taxon>
        <taxon>Uroviricota</taxon>
        <taxon>Caudoviricetes</taxon>
        <taxon>Thumleimavirales</taxon>
        <taxon>Hafunaviridae</taxon>
        <taxon>Laminvirus</taxon>
        <taxon>Laminvirus thailandense</taxon>
        <taxon>Laminvirus HRTV25</taxon>
    </lineage>
</organism>
<sequence>MTDETIGTITGTATFEAVEILKQSDTKVRVVGSYMGDTTTYETELSRVRLFGNKFDYVEHSFAIRPEGDDEWIEVEATEERLYIGEHD</sequence>
<protein>
    <submittedName>
        <fullName evidence="1">Uncharacterized protein</fullName>
    </submittedName>
</protein>
<dbReference type="Proteomes" id="UP000827232">
    <property type="component" value="Segment"/>
</dbReference>
<proteinExistence type="predicted"/>
<evidence type="ECO:0000313" key="2">
    <source>
        <dbReference type="Proteomes" id="UP000827232"/>
    </source>
</evidence>